<reference evidence="1 2" key="1">
    <citation type="submission" date="2016-11" db="EMBL/GenBank/DDBJ databases">
        <authorList>
            <person name="Jaros S."/>
            <person name="Januszkiewicz K."/>
            <person name="Wedrychowicz H."/>
        </authorList>
    </citation>
    <scope>NUCLEOTIDE SEQUENCE [LARGE SCALE GENOMIC DNA]</scope>
    <source>
        <strain evidence="1 2">DSM 27406</strain>
    </source>
</reference>
<dbReference type="Pfam" id="PF10604">
    <property type="entry name" value="Polyketide_cyc2"/>
    <property type="match status" value="1"/>
</dbReference>
<dbReference type="CDD" id="cd07818">
    <property type="entry name" value="SRPBCC_1"/>
    <property type="match status" value="1"/>
</dbReference>
<proteinExistence type="predicted"/>
<dbReference type="Gene3D" id="3.30.530.20">
    <property type="match status" value="1"/>
</dbReference>
<dbReference type="EMBL" id="FRBL01000004">
    <property type="protein sequence ID" value="SHL63134.1"/>
    <property type="molecule type" value="Genomic_DNA"/>
</dbReference>
<dbReference type="STRING" id="1419482.SAMN05444266_104222"/>
<organism evidence="1 2">
    <name type="scientific">Chitinophaga jiangningensis</name>
    <dbReference type="NCBI Taxonomy" id="1419482"/>
    <lineage>
        <taxon>Bacteria</taxon>
        <taxon>Pseudomonadati</taxon>
        <taxon>Bacteroidota</taxon>
        <taxon>Chitinophagia</taxon>
        <taxon>Chitinophagales</taxon>
        <taxon>Chitinophagaceae</taxon>
        <taxon>Chitinophaga</taxon>
    </lineage>
</organism>
<dbReference type="AlphaFoldDB" id="A0A1M7C7F3"/>
<dbReference type="InterPro" id="IPR023393">
    <property type="entry name" value="START-like_dom_sf"/>
</dbReference>
<dbReference type="SUPFAM" id="SSF55961">
    <property type="entry name" value="Bet v1-like"/>
    <property type="match status" value="1"/>
</dbReference>
<dbReference type="OrthoDB" id="9807923at2"/>
<keyword evidence="2" id="KW-1185">Reference proteome</keyword>
<dbReference type="RefSeq" id="WP_073081355.1">
    <property type="nucleotide sequence ID" value="NZ_FRBL01000004.1"/>
</dbReference>
<dbReference type="InterPro" id="IPR019587">
    <property type="entry name" value="Polyketide_cyclase/dehydratase"/>
</dbReference>
<gene>
    <name evidence="1" type="ORF">SAMN05444266_104222</name>
</gene>
<accession>A0A1M7C7F3</accession>
<name>A0A1M7C7F3_9BACT</name>
<protein>
    <submittedName>
        <fullName evidence="1">Polyketide cyclase / dehydrase and lipid transport</fullName>
    </submittedName>
</protein>
<sequence length="177" mass="19722">MQAFFIILGALIVLVLALFVISMILPATVKVERSLQIPASAAQIFPYVNTLKNWELWSPWQQMDPQLAITYGEKESGAGAGYSWESRNRNIGKGSVVITVSREEQYIATETDFMTMGVAKGYFRFEPVLGGTVVTWGMVADLGQHPVRKLMGLMMDKWVGKDFEKGLQNLAKISSKK</sequence>
<evidence type="ECO:0000313" key="1">
    <source>
        <dbReference type="EMBL" id="SHL63134.1"/>
    </source>
</evidence>
<evidence type="ECO:0000313" key="2">
    <source>
        <dbReference type="Proteomes" id="UP000184420"/>
    </source>
</evidence>
<dbReference type="Proteomes" id="UP000184420">
    <property type="component" value="Unassembled WGS sequence"/>
</dbReference>